<evidence type="ECO:0000259" key="1">
    <source>
        <dbReference type="Pfam" id="PF13456"/>
    </source>
</evidence>
<organism evidence="2 3">
    <name type="scientific">Thalictrum thalictroides</name>
    <name type="common">Rue-anemone</name>
    <name type="synonym">Anemone thalictroides</name>
    <dbReference type="NCBI Taxonomy" id="46969"/>
    <lineage>
        <taxon>Eukaryota</taxon>
        <taxon>Viridiplantae</taxon>
        <taxon>Streptophyta</taxon>
        <taxon>Embryophyta</taxon>
        <taxon>Tracheophyta</taxon>
        <taxon>Spermatophyta</taxon>
        <taxon>Magnoliopsida</taxon>
        <taxon>Ranunculales</taxon>
        <taxon>Ranunculaceae</taxon>
        <taxon>Thalictroideae</taxon>
        <taxon>Thalictrum</taxon>
    </lineage>
</organism>
<dbReference type="CDD" id="cd06222">
    <property type="entry name" value="RNase_H_like"/>
    <property type="match status" value="1"/>
</dbReference>
<dbReference type="PANTHER" id="PTHR47723">
    <property type="entry name" value="OS05G0353850 PROTEIN"/>
    <property type="match status" value="1"/>
</dbReference>
<feature type="domain" description="RNase H type-1" evidence="1">
    <location>
        <begin position="69"/>
        <end position="158"/>
    </location>
</feature>
<keyword evidence="3" id="KW-1185">Reference proteome</keyword>
<dbReference type="Pfam" id="PF13456">
    <property type="entry name" value="RVT_3"/>
    <property type="match status" value="1"/>
</dbReference>
<gene>
    <name evidence="2" type="ORF">FRX31_012536</name>
</gene>
<dbReference type="EMBL" id="JABWDY010014090">
    <property type="protein sequence ID" value="KAF5197876.1"/>
    <property type="molecule type" value="Genomic_DNA"/>
</dbReference>
<accession>A0A7J6WKI0</accession>
<reference evidence="2 3" key="1">
    <citation type="submission" date="2020-06" db="EMBL/GenBank/DDBJ databases">
        <title>Transcriptomic and genomic resources for Thalictrum thalictroides and T. hernandezii: Facilitating candidate gene discovery in an emerging model plant lineage.</title>
        <authorList>
            <person name="Arias T."/>
            <person name="Riano-Pachon D.M."/>
            <person name="Di Stilio V.S."/>
        </authorList>
    </citation>
    <scope>NUCLEOTIDE SEQUENCE [LARGE SCALE GENOMIC DNA]</scope>
    <source>
        <strain evidence="3">cv. WT478/WT964</strain>
        <tissue evidence="2">Leaves</tissue>
    </source>
</reference>
<evidence type="ECO:0000313" key="3">
    <source>
        <dbReference type="Proteomes" id="UP000554482"/>
    </source>
</evidence>
<dbReference type="GO" id="GO:0003676">
    <property type="term" value="F:nucleic acid binding"/>
    <property type="evidence" value="ECO:0007669"/>
    <property type="project" value="InterPro"/>
</dbReference>
<dbReference type="SUPFAM" id="SSF53098">
    <property type="entry name" value="Ribonuclease H-like"/>
    <property type="match status" value="1"/>
</dbReference>
<proteinExistence type="predicted"/>
<dbReference type="AlphaFoldDB" id="A0A7J6WKI0"/>
<dbReference type="GO" id="GO:0004523">
    <property type="term" value="F:RNA-DNA hybrid ribonuclease activity"/>
    <property type="evidence" value="ECO:0007669"/>
    <property type="project" value="InterPro"/>
</dbReference>
<sequence length="184" mass="19755">TESGNAGSAQEAECQGILAAIRGGIRQQLKLVMIETDNKGIADFLNNQDCNLSWTASNFLEAAKSSTESGNAGSAQEAECQGILAAIRGGIRQQLKLVMIETDNKGIADFLNNQDCNLSWTASNFLEAAKSSTSFNSVFFSFCNRSGNHLAHILAQKADRSQVIPTSYSPIYLLLNGCLNSKNN</sequence>
<protein>
    <recommendedName>
        <fullName evidence="1">RNase H type-1 domain-containing protein</fullName>
    </recommendedName>
</protein>
<feature type="non-terminal residue" evidence="2">
    <location>
        <position position="1"/>
    </location>
</feature>
<dbReference type="InterPro" id="IPR012337">
    <property type="entry name" value="RNaseH-like_sf"/>
</dbReference>
<comment type="caution">
    <text evidence="2">The sequence shown here is derived from an EMBL/GenBank/DDBJ whole genome shotgun (WGS) entry which is preliminary data.</text>
</comment>
<dbReference type="Proteomes" id="UP000554482">
    <property type="component" value="Unassembled WGS sequence"/>
</dbReference>
<dbReference type="Gene3D" id="3.30.420.10">
    <property type="entry name" value="Ribonuclease H-like superfamily/Ribonuclease H"/>
    <property type="match status" value="1"/>
</dbReference>
<dbReference type="PANTHER" id="PTHR47723:SF19">
    <property type="entry name" value="POLYNUCLEOTIDYL TRANSFERASE, RIBONUCLEASE H-LIKE SUPERFAMILY PROTEIN"/>
    <property type="match status" value="1"/>
</dbReference>
<name>A0A7J6WKI0_THATH</name>
<dbReference type="InterPro" id="IPR036397">
    <property type="entry name" value="RNaseH_sf"/>
</dbReference>
<evidence type="ECO:0000313" key="2">
    <source>
        <dbReference type="EMBL" id="KAF5197876.1"/>
    </source>
</evidence>
<dbReference type="InterPro" id="IPR002156">
    <property type="entry name" value="RNaseH_domain"/>
</dbReference>
<dbReference type="InterPro" id="IPR044730">
    <property type="entry name" value="RNase_H-like_dom_plant"/>
</dbReference>
<dbReference type="InterPro" id="IPR053151">
    <property type="entry name" value="RNase_H-like"/>
</dbReference>